<comment type="subcellular location">
    <subcellularLocation>
        <location evidence="1">Cytoplasm</location>
        <location evidence="1">Cytoskeleton</location>
    </subcellularLocation>
</comment>
<protein>
    <recommendedName>
        <fullName evidence="9">Actin</fullName>
    </recommendedName>
</protein>
<keyword evidence="8" id="KW-1185">Reference proteome</keyword>
<dbReference type="InterPro" id="IPR004000">
    <property type="entry name" value="Actin"/>
</dbReference>
<evidence type="ECO:0000313" key="8">
    <source>
        <dbReference type="Proteomes" id="UP000270094"/>
    </source>
</evidence>
<evidence type="ECO:0000256" key="6">
    <source>
        <dbReference type="RuleBase" id="RU000487"/>
    </source>
</evidence>
<keyword evidence="2" id="KW-0963">Cytoplasm</keyword>
<dbReference type="PANTHER" id="PTHR11937">
    <property type="entry name" value="ACTIN"/>
    <property type="match status" value="1"/>
</dbReference>
<evidence type="ECO:0000256" key="5">
    <source>
        <dbReference type="ARBA" id="ARBA00023212"/>
    </source>
</evidence>
<evidence type="ECO:0000256" key="3">
    <source>
        <dbReference type="ARBA" id="ARBA00022741"/>
    </source>
</evidence>
<evidence type="ECO:0000256" key="4">
    <source>
        <dbReference type="ARBA" id="ARBA00022840"/>
    </source>
</evidence>
<reference evidence="7 8" key="1">
    <citation type="submission" date="2018-11" db="EMBL/GenBank/DDBJ databases">
        <authorList>
            <consortium name="Pathogen Informatics"/>
        </authorList>
    </citation>
    <scope>NUCLEOTIDE SEQUENCE [LARGE SCALE GENOMIC DNA]</scope>
</reference>
<dbReference type="AlphaFoldDB" id="A0A3P7JDT8"/>
<dbReference type="Proteomes" id="UP000270094">
    <property type="component" value="Unassembled WGS sequence"/>
</dbReference>
<dbReference type="SMART" id="SM00268">
    <property type="entry name" value="ACTIN"/>
    <property type="match status" value="1"/>
</dbReference>
<comment type="similarity">
    <text evidence="6">Belongs to the actin family.</text>
</comment>
<dbReference type="SUPFAM" id="SSF53067">
    <property type="entry name" value="Actin-like ATPase domain"/>
    <property type="match status" value="1"/>
</dbReference>
<evidence type="ECO:0008006" key="9">
    <source>
        <dbReference type="Google" id="ProtNLM"/>
    </source>
</evidence>
<evidence type="ECO:0000313" key="7">
    <source>
        <dbReference type="EMBL" id="VDM78189.1"/>
    </source>
</evidence>
<dbReference type="InterPro" id="IPR043129">
    <property type="entry name" value="ATPase_NBD"/>
</dbReference>
<organism evidence="7 8">
    <name type="scientific">Strongylus vulgaris</name>
    <name type="common">Blood worm</name>
    <dbReference type="NCBI Taxonomy" id="40348"/>
    <lineage>
        <taxon>Eukaryota</taxon>
        <taxon>Metazoa</taxon>
        <taxon>Ecdysozoa</taxon>
        <taxon>Nematoda</taxon>
        <taxon>Chromadorea</taxon>
        <taxon>Rhabditida</taxon>
        <taxon>Rhabditina</taxon>
        <taxon>Rhabditomorpha</taxon>
        <taxon>Strongyloidea</taxon>
        <taxon>Strongylidae</taxon>
        <taxon>Strongylus</taxon>
    </lineage>
</organism>
<dbReference type="OrthoDB" id="5132116at2759"/>
<gene>
    <name evidence="7" type="ORF">SVUK_LOCUS13187</name>
</gene>
<dbReference type="Gene3D" id="3.30.420.40">
    <property type="match status" value="2"/>
</dbReference>
<keyword evidence="3" id="KW-0547">Nucleotide-binding</keyword>
<keyword evidence="5" id="KW-0206">Cytoskeleton</keyword>
<dbReference type="EMBL" id="UYYB01101242">
    <property type="protein sequence ID" value="VDM78189.1"/>
    <property type="molecule type" value="Genomic_DNA"/>
</dbReference>
<dbReference type="GO" id="GO:0005524">
    <property type="term" value="F:ATP binding"/>
    <property type="evidence" value="ECO:0007669"/>
    <property type="project" value="UniProtKB-KW"/>
</dbReference>
<sequence length="179" mass="20281">MQNEAVAIVIDNGSGICKAGFAGEHAPRVVFPSIVGRRCRQRLLAKTLEKDTYIGNETQSKKGILDISYPIKHGIIENWEDMEKIWHYIFYKELKIKPDEHPIHLTEAAMNPKSNRQRLTQIMFETFNTPAMYVSHQSALSLYASGRSTGVVLDSGDDVTHAVPLYEFSHKEMCVSRND</sequence>
<dbReference type="GO" id="GO:0005856">
    <property type="term" value="C:cytoskeleton"/>
    <property type="evidence" value="ECO:0007669"/>
    <property type="project" value="UniProtKB-SubCell"/>
</dbReference>
<evidence type="ECO:0000256" key="2">
    <source>
        <dbReference type="ARBA" id="ARBA00022490"/>
    </source>
</evidence>
<keyword evidence="4" id="KW-0067">ATP-binding</keyword>
<accession>A0A3P7JDT8</accession>
<dbReference type="FunFam" id="3.30.420.40:FF:000148">
    <property type="entry name" value="Actin, alpha skeletal muscle"/>
    <property type="match status" value="1"/>
</dbReference>
<dbReference type="PRINTS" id="PR00190">
    <property type="entry name" value="ACTIN"/>
</dbReference>
<proteinExistence type="inferred from homology"/>
<dbReference type="Pfam" id="PF00022">
    <property type="entry name" value="Actin"/>
    <property type="match status" value="1"/>
</dbReference>
<evidence type="ECO:0000256" key="1">
    <source>
        <dbReference type="ARBA" id="ARBA00004245"/>
    </source>
</evidence>
<name>A0A3P7JDT8_STRVU</name>